<sequence>MLHTSWSSQAQVGTVSTNLKPTAKGGQAQPSLTGKETCVELSNVDEKLVPLDNYLIAKLR</sequence>
<accession>A0ABD0L4U8</accession>
<reference evidence="2 3" key="1">
    <citation type="journal article" date="2023" name="Sci. Data">
        <title>Genome assembly of the Korean intertidal mud-creeper Batillaria attramentaria.</title>
        <authorList>
            <person name="Patra A.K."/>
            <person name="Ho P.T."/>
            <person name="Jun S."/>
            <person name="Lee S.J."/>
            <person name="Kim Y."/>
            <person name="Won Y.J."/>
        </authorList>
    </citation>
    <scope>NUCLEOTIDE SEQUENCE [LARGE SCALE GENOMIC DNA]</scope>
    <source>
        <strain evidence="2">Wonlab-2016</strain>
    </source>
</reference>
<keyword evidence="3" id="KW-1185">Reference proteome</keyword>
<feature type="non-terminal residue" evidence="2">
    <location>
        <position position="60"/>
    </location>
</feature>
<name>A0ABD0L4U8_9CAEN</name>
<feature type="compositionally biased region" description="Polar residues" evidence="1">
    <location>
        <begin position="1"/>
        <end position="20"/>
    </location>
</feature>
<comment type="caution">
    <text evidence="2">The sequence shown here is derived from an EMBL/GenBank/DDBJ whole genome shotgun (WGS) entry which is preliminary data.</text>
</comment>
<gene>
    <name evidence="2" type="ORF">BaRGS_00014612</name>
</gene>
<evidence type="ECO:0000313" key="2">
    <source>
        <dbReference type="EMBL" id="KAK7494139.1"/>
    </source>
</evidence>
<proteinExistence type="predicted"/>
<organism evidence="2 3">
    <name type="scientific">Batillaria attramentaria</name>
    <dbReference type="NCBI Taxonomy" id="370345"/>
    <lineage>
        <taxon>Eukaryota</taxon>
        <taxon>Metazoa</taxon>
        <taxon>Spiralia</taxon>
        <taxon>Lophotrochozoa</taxon>
        <taxon>Mollusca</taxon>
        <taxon>Gastropoda</taxon>
        <taxon>Caenogastropoda</taxon>
        <taxon>Sorbeoconcha</taxon>
        <taxon>Cerithioidea</taxon>
        <taxon>Batillariidae</taxon>
        <taxon>Batillaria</taxon>
    </lineage>
</organism>
<evidence type="ECO:0000256" key="1">
    <source>
        <dbReference type="SAM" id="MobiDB-lite"/>
    </source>
</evidence>
<dbReference type="Proteomes" id="UP001519460">
    <property type="component" value="Unassembled WGS sequence"/>
</dbReference>
<evidence type="ECO:0000313" key="3">
    <source>
        <dbReference type="Proteomes" id="UP001519460"/>
    </source>
</evidence>
<dbReference type="AlphaFoldDB" id="A0ABD0L4U8"/>
<feature type="region of interest" description="Disordered" evidence="1">
    <location>
        <begin position="1"/>
        <end position="34"/>
    </location>
</feature>
<dbReference type="EMBL" id="JACVVK020000086">
    <property type="protein sequence ID" value="KAK7494139.1"/>
    <property type="molecule type" value="Genomic_DNA"/>
</dbReference>
<protein>
    <submittedName>
        <fullName evidence="2">Uncharacterized protein</fullName>
    </submittedName>
</protein>